<name>A0A9J7BS93_9BACT</name>
<dbReference type="EMBL" id="CP093313">
    <property type="protein sequence ID" value="UWZ84634.1"/>
    <property type="molecule type" value="Genomic_DNA"/>
</dbReference>
<keyword evidence="2" id="KW-1185">Reference proteome</keyword>
<dbReference type="AlphaFoldDB" id="A0A9J7BS93"/>
<proteinExistence type="predicted"/>
<dbReference type="RefSeq" id="WP_260794140.1">
    <property type="nucleotide sequence ID" value="NZ_CP093313.1"/>
</dbReference>
<evidence type="ECO:0000313" key="1">
    <source>
        <dbReference type="EMBL" id="UWZ84634.1"/>
    </source>
</evidence>
<evidence type="ECO:0000313" key="2">
    <source>
        <dbReference type="Proteomes" id="UP001059380"/>
    </source>
</evidence>
<dbReference type="KEGG" id="orp:MOP44_01565"/>
<sequence length="101" mass="12158">MAKRERPEDGGIEWHDRLNAFECLGCGEFDEVHSARRRNDAEWMQERRELLVLDHTECWEFDDPKMARDARRYRSERKRRELLKARAGAALDRQAVSWRGR</sequence>
<organism evidence="1 2">
    <name type="scientific">Occallatibacter riparius</name>
    <dbReference type="NCBI Taxonomy" id="1002689"/>
    <lineage>
        <taxon>Bacteria</taxon>
        <taxon>Pseudomonadati</taxon>
        <taxon>Acidobacteriota</taxon>
        <taxon>Terriglobia</taxon>
        <taxon>Terriglobales</taxon>
        <taxon>Acidobacteriaceae</taxon>
        <taxon>Occallatibacter</taxon>
    </lineage>
</organism>
<protein>
    <submittedName>
        <fullName evidence="1">Uncharacterized protein</fullName>
    </submittedName>
</protein>
<gene>
    <name evidence="1" type="ORF">MOP44_01565</name>
</gene>
<accession>A0A9J7BS93</accession>
<reference evidence="1" key="1">
    <citation type="submission" date="2021-04" db="EMBL/GenBank/DDBJ databases">
        <title>Phylogenetic analysis of Acidobacteriaceae.</title>
        <authorList>
            <person name="Qiu L."/>
            <person name="Zhang Q."/>
        </authorList>
    </citation>
    <scope>NUCLEOTIDE SEQUENCE</scope>
    <source>
        <strain evidence="1">DSM 25168</strain>
    </source>
</reference>
<dbReference type="Proteomes" id="UP001059380">
    <property type="component" value="Chromosome"/>
</dbReference>